<gene>
    <name evidence="1" type="ORF">JCM19294_2773</name>
</gene>
<accession>A0A2S7TG22</accession>
<proteinExistence type="predicted"/>
<dbReference type="Proteomes" id="UP000029221">
    <property type="component" value="Unassembled WGS sequence"/>
</dbReference>
<dbReference type="AlphaFoldDB" id="A0A090QKH8"/>
<evidence type="ECO:0000313" key="1">
    <source>
        <dbReference type="EMBL" id="GAK95991.1"/>
    </source>
</evidence>
<organism evidence="1 2">
    <name type="scientific">Nonlabens tegetincola</name>
    <dbReference type="NCBI Taxonomy" id="323273"/>
    <lineage>
        <taxon>Bacteria</taxon>
        <taxon>Pseudomonadati</taxon>
        <taxon>Bacteroidota</taxon>
        <taxon>Flavobacteriia</taxon>
        <taxon>Flavobacteriales</taxon>
        <taxon>Flavobacteriaceae</taxon>
        <taxon>Nonlabens</taxon>
    </lineage>
</organism>
<evidence type="ECO:0000313" key="2">
    <source>
        <dbReference type="Proteomes" id="UP000029221"/>
    </source>
</evidence>
<sequence length="141" mass="15544">MKLKSLLLSLFVVLSIVSCSIEDDGPQIAYSAAKVVEVNMPDTLDFGTTHIVTLKIEKPAECFVFSGFEVIPTLNERTVTPVLVYNANDCFAENNPNNVIEEEVNLNFIAASNGSYVFKFFNGLDADGLPTYIEMTVPVRE</sequence>
<accession>A0A090QKH8</accession>
<name>A0A090QKH8_9FLAO</name>
<keyword evidence="2" id="KW-1185">Reference proteome</keyword>
<dbReference type="PROSITE" id="PS51257">
    <property type="entry name" value="PROKAR_LIPOPROTEIN"/>
    <property type="match status" value="1"/>
</dbReference>
<comment type="caution">
    <text evidence="1">The sequence shown here is derived from an EMBL/GenBank/DDBJ whole genome shotgun (WGS) entry which is preliminary data.</text>
</comment>
<dbReference type="eggNOG" id="ENOG5032Y35">
    <property type="taxonomic scope" value="Bacteria"/>
</dbReference>
<reference evidence="1" key="1">
    <citation type="journal article" date="2014" name="Genome Announc.">
        <title>Draft Genome Sequences of Marine Flavobacterium Nonlabens Strains NR17, NR24, NR27, NR32, NR33, and Ara13.</title>
        <authorList>
            <person name="Nakanishi M."/>
            <person name="Meirelles P."/>
            <person name="Suzuki R."/>
            <person name="Takatani N."/>
            <person name="Mino S."/>
            <person name="Suda W."/>
            <person name="Oshima K."/>
            <person name="Hattori M."/>
            <person name="Ohkuma M."/>
            <person name="Hosokawa M."/>
            <person name="Miyashita K."/>
            <person name="Thompson F.L."/>
            <person name="Niwa A."/>
            <person name="Sawabe T."/>
            <person name="Sawabe T."/>
        </authorList>
    </citation>
    <scope>NUCLEOTIDE SEQUENCE [LARGE SCALE GENOMIC DNA]</scope>
    <source>
        <strain evidence="1">JCM 19294</strain>
    </source>
</reference>
<dbReference type="OrthoDB" id="893802at2"/>
<dbReference type="STRING" id="319236.BST91_10945"/>
<dbReference type="EMBL" id="BBML01000001">
    <property type="protein sequence ID" value="GAK95991.1"/>
    <property type="molecule type" value="Genomic_DNA"/>
</dbReference>
<dbReference type="RefSeq" id="WP_042276867.1">
    <property type="nucleotide sequence ID" value="NZ_BBML01000001.1"/>
</dbReference>
<protein>
    <submittedName>
        <fullName evidence="1">Uncharacterized protein</fullName>
    </submittedName>
</protein>